<dbReference type="InterPro" id="IPR047691">
    <property type="entry name" value="PelF-like"/>
</dbReference>
<feature type="domain" description="DUF3492" evidence="1">
    <location>
        <begin position="5"/>
        <end position="258"/>
    </location>
</feature>
<evidence type="ECO:0000313" key="3">
    <source>
        <dbReference type="Proteomes" id="UP001221217"/>
    </source>
</evidence>
<dbReference type="PANTHER" id="PTHR45947">
    <property type="entry name" value="SULFOQUINOVOSYL TRANSFERASE SQD2"/>
    <property type="match status" value="1"/>
</dbReference>
<dbReference type="EMBL" id="JAQQAL010000013">
    <property type="protein sequence ID" value="MDC7226529.1"/>
    <property type="molecule type" value="Genomic_DNA"/>
</dbReference>
<comment type="caution">
    <text evidence="2">The sequence shown here is derived from an EMBL/GenBank/DDBJ whole genome shotgun (WGS) entry which is preliminary data.</text>
</comment>
<accession>A0AAJ1IC72</accession>
<dbReference type="GO" id="GO:0016757">
    <property type="term" value="F:glycosyltransferase activity"/>
    <property type="evidence" value="ECO:0007669"/>
    <property type="project" value="TreeGrafter"/>
</dbReference>
<sequence length="463" mass="53281">MRKPRVCIVLEGSYPFITGGVSAWTHDLIINLPEVDFVLFTISPEEDMELRYELPQNVIEHKDIVLNKHYKSTAKPAGRKKLLQTIKTVHEIFESNSSHDFAEFISNIPEGFFMYDEAVKTDIGWDMIVEASQRNNPSYAFTDYYWAWKSAYDMLFTILGASLPDADMYHAISTGFAGIAAGAAKVRKKKPLILTEHGLYHKEREMEIRKSSLIRGYQRDMWTKLYNSFSRICYSQADMIISLFEENRRKQHELGADPKITSVIPNGIDLPRFSIDREEKEGFHVGLVGRVVPIKDIKTYISTAKIVLDRLPDTTFYCIGPTDEDPAYYKDCERLVKSLKIEDRFIFTGRQNVLEYYKFLNVLLLTSVREAQPLVILEGYCGGVPAVATAVGNIPEMLDYDDRFLAPSKDSVKLAECIEYIYSHPGEMEKINKANKQKAETYYNKVDLHHRYHDIYSGFMEQN</sequence>
<gene>
    <name evidence="2" type="primary">pelF</name>
    <name evidence="2" type="ORF">PQJ61_07170</name>
</gene>
<dbReference type="Pfam" id="PF11997">
    <property type="entry name" value="DUF3492"/>
    <property type="match status" value="1"/>
</dbReference>
<proteinExistence type="predicted"/>
<dbReference type="InterPro" id="IPR022622">
    <property type="entry name" value="DUF3492"/>
</dbReference>
<dbReference type="SUPFAM" id="SSF53756">
    <property type="entry name" value="UDP-Glycosyltransferase/glycogen phosphorylase"/>
    <property type="match status" value="1"/>
</dbReference>
<dbReference type="PANTHER" id="PTHR45947:SF3">
    <property type="entry name" value="SULFOQUINOVOSYL TRANSFERASE SQD2"/>
    <property type="match status" value="1"/>
</dbReference>
<dbReference type="Pfam" id="PF13692">
    <property type="entry name" value="Glyco_trans_1_4"/>
    <property type="match status" value="1"/>
</dbReference>
<organism evidence="2 3">
    <name type="scientific">Candidatus Thalassospirochaeta sargassi</name>
    <dbReference type="NCBI Taxonomy" id="3119039"/>
    <lineage>
        <taxon>Bacteria</taxon>
        <taxon>Pseudomonadati</taxon>
        <taxon>Spirochaetota</taxon>
        <taxon>Spirochaetia</taxon>
        <taxon>Spirochaetales</taxon>
        <taxon>Spirochaetaceae</taxon>
        <taxon>Candidatus Thalassospirochaeta</taxon>
    </lineage>
</organism>
<name>A0AAJ1IC72_9SPIO</name>
<protein>
    <submittedName>
        <fullName evidence="2">GT4 family glycosyltransferase PelF</fullName>
    </submittedName>
</protein>
<reference evidence="2 3" key="1">
    <citation type="submission" date="2022-12" db="EMBL/GenBank/DDBJ databases">
        <title>Metagenome assembled genome from gulf of manar.</title>
        <authorList>
            <person name="Kohli P."/>
            <person name="Pk S."/>
            <person name="Venkata Ramana C."/>
            <person name="Sasikala C."/>
        </authorList>
    </citation>
    <scope>NUCLEOTIDE SEQUENCE [LARGE SCALE GENOMIC DNA]</scope>
    <source>
        <strain evidence="2">JB008</strain>
    </source>
</reference>
<evidence type="ECO:0000313" key="2">
    <source>
        <dbReference type="EMBL" id="MDC7226529.1"/>
    </source>
</evidence>
<dbReference type="Proteomes" id="UP001221217">
    <property type="component" value="Unassembled WGS sequence"/>
</dbReference>
<dbReference type="Gene3D" id="3.40.50.2000">
    <property type="entry name" value="Glycogen Phosphorylase B"/>
    <property type="match status" value="2"/>
</dbReference>
<evidence type="ECO:0000259" key="1">
    <source>
        <dbReference type="Pfam" id="PF11997"/>
    </source>
</evidence>
<dbReference type="AlphaFoldDB" id="A0AAJ1IC72"/>
<dbReference type="InterPro" id="IPR050194">
    <property type="entry name" value="Glycosyltransferase_grp1"/>
</dbReference>
<dbReference type="NCBIfam" id="NF038011">
    <property type="entry name" value="PelF"/>
    <property type="match status" value="1"/>
</dbReference>